<accession>A0ABV0FNX8</accession>
<dbReference type="Proteomes" id="UP001477278">
    <property type="component" value="Unassembled WGS sequence"/>
</dbReference>
<name>A0ABV0FNX8_9GAMM</name>
<protein>
    <submittedName>
        <fullName evidence="1">Cryptochrome/photolyase family protein</fullName>
    </submittedName>
</protein>
<dbReference type="RefSeq" id="WP_182697522.1">
    <property type="nucleotide sequence ID" value="NZ_JBDPZN010000001.1"/>
</dbReference>
<dbReference type="SUPFAM" id="SSF48173">
    <property type="entry name" value="Cryptochrome/photolyase FAD-binding domain"/>
    <property type="match status" value="1"/>
</dbReference>
<dbReference type="Gene3D" id="1.10.10.1710">
    <property type="entry name" value="Deoxyribodipyrimidine photolyase-related"/>
    <property type="match status" value="1"/>
</dbReference>
<gene>
    <name evidence="1" type="ORF">ABHN84_03370</name>
</gene>
<dbReference type="PANTHER" id="PTHR38657:SF1">
    <property type="entry name" value="SLR1343 PROTEIN"/>
    <property type="match status" value="1"/>
</dbReference>
<reference evidence="1 2" key="1">
    <citation type="submission" date="2024-05" db="EMBL/GenBank/DDBJ databases">
        <title>Genome sequencing of Marine Estuary Bacteria, Shewanella vesiculosa and S. baltica, and Pseudomonas syringae.</title>
        <authorList>
            <person name="Gurung A."/>
            <person name="Maclea K.S."/>
        </authorList>
    </citation>
    <scope>NUCLEOTIDE SEQUENCE [LARGE SCALE GENOMIC DNA]</scope>
    <source>
        <strain evidence="1 2">1A</strain>
    </source>
</reference>
<dbReference type="InterPro" id="IPR007357">
    <property type="entry name" value="PhrB-like"/>
</dbReference>
<dbReference type="EMBL" id="JBDPZN010000001">
    <property type="protein sequence ID" value="MEO3681328.1"/>
    <property type="molecule type" value="Genomic_DNA"/>
</dbReference>
<dbReference type="InterPro" id="IPR014729">
    <property type="entry name" value="Rossmann-like_a/b/a_fold"/>
</dbReference>
<sequence>MTTLYTNASPTLLPETSTLRLILGDQLNASHSWFKQVDPNVVYLIAELGQEASYVTHHVQKVCAFFASMAQFAQALAKSGHQVLYLTLDETQHYADLPALLEHITATHQLTHFQYQHADEYRLAQQLGSLLLPGIAINSTDSEHFLLPFSDIQTEFTPKKHAKMEFFYRRMRKRFNVLMQDGEPLGGQWNFDQQNRASFKKNDLGDIPAPLMFANDVSDILARLKRHNINTIGKAESQLLWPLNRRQSRELLDFFCQHLLIRFGHFQDAMTENSRADWSLYHSRLSFALNSKMISPSEVINKVIAHWQAHQDDISLAQVEGFVRQILGWREYVRGIYWINMPDYATQNALQAQRPLPEYFWTANTKMNCMHHTIKQSLDYAYAHHIQRLMVTGCFSLLAGINPDDVDQWYLGIYIDAIEWVEMPNTRGMTQFADGGIVATKPYAASGNYLNKMSDYCKSCHYNVKLKTEDNACPFNSLYWHFIQRHQEKFQHNPRMTMVYKNWQKMDAHTQQAIINKADNLLENIESL</sequence>
<organism evidence="1 2">
    <name type="scientific">Shewanella vesiculosa</name>
    <dbReference type="NCBI Taxonomy" id="518738"/>
    <lineage>
        <taxon>Bacteria</taxon>
        <taxon>Pseudomonadati</taxon>
        <taxon>Pseudomonadota</taxon>
        <taxon>Gammaproteobacteria</taxon>
        <taxon>Alteromonadales</taxon>
        <taxon>Shewanellaceae</taxon>
        <taxon>Shewanella</taxon>
    </lineage>
</organism>
<proteinExistence type="predicted"/>
<comment type="caution">
    <text evidence="1">The sequence shown here is derived from an EMBL/GenBank/DDBJ whole genome shotgun (WGS) entry which is preliminary data.</text>
</comment>
<evidence type="ECO:0000313" key="1">
    <source>
        <dbReference type="EMBL" id="MEO3681328.1"/>
    </source>
</evidence>
<dbReference type="PANTHER" id="PTHR38657">
    <property type="entry name" value="SLR1343 PROTEIN"/>
    <property type="match status" value="1"/>
</dbReference>
<keyword evidence="2" id="KW-1185">Reference proteome</keyword>
<dbReference type="Gene3D" id="1.10.579.10">
    <property type="entry name" value="DNA Cyclobutane Dipyrimidine Photolyase, subunit A, domain 3"/>
    <property type="match status" value="1"/>
</dbReference>
<dbReference type="Gene3D" id="1.25.40.80">
    <property type="match status" value="1"/>
</dbReference>
<evidence type="ECO:0000313" key="2">
    <source>
        <dbReference type="Proteomes" id="UP001477278"/>
    </source>
</evidence>
<dbReference type="Pfam" id="PF04244">
    <property type="entry name" value="DPRP"/>
    <property type="match status" value="1"/>
</dbReference>
<dbReference type="Gene3D" id="3.40.50.620">
    <property type="entry name" value="HUPs"/>
    <property type="match status" value="1"/>
</dbReference>
<dbReference type="InterPro" id="IPR052551">
    <property type="entry name" value="UV-DNA_repair_photolyase"/>
</dbReference>
<dbReference type="InterPro" id="IPR036134">
    <property type="entry name" value="Crypto/Photolyase_FAD-like_sf"/>
</dbReference>